<dbReference type="GO" id="GO:0008610">
    <property type="term" value="P:lipid biosynthetic process"/>
    <property type="evidence" value="ECO:0007669"/>
    <property type="project" value="UniProtKB-ARBA"/>
</dbReference>
<reference evidence="4 5" key="1">
    <citation type="submission" date="2018-03" db="EMBL/GenBank/DDBJ databases">
        <title>Genomic Encyclopedia of Archaeal and Bacterial Type Strains, Phase II (KMG-II): from individual species to whole genera.</title>
        <authorList>
            <person name="Goeker M."/>
        </authorList>
    </citation>
    <scope>NUCLEOTIDE SEQUENCE [LARGE SCALE GENOMIC DNA]</scope>
    <source>
        <strain evidence="4 5">DSM 100065</strain>
    </source>
</reference>
<name>A0A2T0ZY84_9ACTN</name>
<keyword evidence="2" id="KW-0472">Membrane</keyword>
<feature type="transmembrane region" description="Helical" evidence="2">
    <location>
        <begin position="177"/>
        <end position="199"/>
    </location>
</feature>
<evidence type="ECO:0000256" key="1">
    <source>
        <dbReference type="SAM" id="MobiDB-lite"/>
    </source>
</evidence>
<evidence type="ECO:0000256" key="2">
    <source>
        <dbReference type="SAM" id="Phobius"/>
    </source>
</evidence>
<gene>
    <name evidence="4" type="ORF">CLV47_11043</name>
</gene>
<feature type="transmembrane region" description="Helical" evidence="2">
    <location>
        <begin position="234"/>
        <end position="255"/>
    </location>
</feature>
<proteinExistence type="predicted"/>
<dbReference type="PANTHER" id="PTHR19353">
    <property type="entry name" value="FATTY ACID DESATURASE 2"/>
    <property type="match status" value="1"/>
</dbReference>
<sequence>MSNVADVLPASSPEAPAVDERPRGQYVSTYTELSREVKKAGLLGRCHGFYWSRIGLTIAAFAAIWVAVALLEDSWWQLALAAALAVVTTQFGYLGHDAAHQQMFRSAQWNKRIAQVISCGFAGLSYSWWMGKHNKHHNAPNQIGKDPDIKSNAIAFTPEAAAARTGLYGAYTRRQGWLFFPLLAFEGAALHVASIRMLLTARGQKGRWVELGCVILRVTVGIALPLVLMPVGLAIAFILVQLALFGILLGGTFATNHKGMPLVPKTARVDFLRRQVLMSRNVTGGAFISWAMGGLNYQIEHHLFPSMARPNLRKVAPLVKAHCAKHNVHYTEKSLIESYGIVVRYLNQVGIGSRDPFQCPLVQEYRV</sequence>
<dbReference type="CDD" id="cd03506">
    <property type="entry name" value="Delta6-FADS-like"/>
    <property type="match status" value="1"/>
</dbReference>
<dbReference type="GO" id="GO:0016717">
    <property type="term" value="F:oxidoreductase activity, acting on paired donors, with oxidation of a pair of donors resulting in the reduction of molecular oxygen to two molecules of water"/>
    <property type="evidence" value="ECO:0007669"/>
    <property type="project" value="TreeGrafter"/>
</dbReference>
<dbReference type="InterPro" id="IPR012171">
    <property type="entry name" value="Fatty_acid_desaturase"/>
</dbReference>
<dbReference type="PANTHER" id="PTHR19353:SF19">
    <property type="entry name" value="DELTA(5) FATTY ACID DESATURASE C-RELATED"/>
    <property type="match status" value="1"/>
</dbReference>
<accession>A0A2T0ZY84</accession>
<organism evidence="4 5">
    <name type="scientific">Antricoccus suffuscus</name>
    <dbReference type="NCBI Taxonomy" id="1629062"/>
    <lineage>
        <taxon>Bacteria</taxon>
        <taxon>Bacillati</taxon>
        <taxon>Actinomycetota</taxon>
        <taxon>Actinomycetes</taxon>
        <taxon>Geodermatophilales</taxon>
        <taxon>Antricoccaceae</taxon>
        <taxon>Antricoccus</taxon>
    </lineage>
</organism>
<feature type="transmembrane region" description="Helical" evidence="2">
    <location>
        <begin position="48"/>
        <end position="68"/>
    </location>
</feature>
<protein>
    <submittedName>
        <fullName evidence="4">Fatty acid desaturase</fullName>
    </submittedName>
</protein>
<dbReference type="AlphaFoldDB" id="A0A2T0ZY84"/>
<dbReference type="OrthoDB" id="104711at2"/>
<feature type="transmembrane region" description="Helical" evidence="2">
    <location>
        <begin position="113"/>
        <end position="131"/>
    </location>
</feature>
<evidence type="ECO:0000259" key="3">
    <source>
        <dbReference type="Pfam" id="PF00487"/>
    </source>
</evidence>
<keyword evidence="2" id="KW-1133">Transmembrane helix</keyword>
<feature type="transmembrane region" description="Helical" evidence="2">
    <location>
        <begin position="211"/>
        <end position="228"/>
    </location>
</feature>
<dbReference type="Pfam" id="PF00487">
    <property type="entry name" value="FA_desaturase"/>
    <property type="match status" value="1"/>
</dbReference>
<keyword evidence="5" id="KW-1185">Reference proteome</keyword>
<feature type="domain" description="Fatty acid desaturase" evidence="3">
    <location>
        <begin position="74"/>
        <end position="332"/>
    </location>
</feature>
<feature type="transmembrane region" description="Helical" evidence="2">
    <location>
        <begin position="74"/>
        <end position="93"/>
    </location>
</feature>
<dbReference type="PIRSF" id="PIRSF015921">
    <property type="entry name" value="FA_sphinglp_des"/>
    <property type="match status" value="1"/>
</dbReference>
<evidence type="ECO:0000313" key="5">
    <source>
        <dbReference type="Proteomes" id="UP000237752"/>
    </source>
</evidence>
<keyword evidence="2" id="KW-0812">Transmembrane</keyword>
<dbReference type="InterPro" id="IPR005804">
    <property type="entry name" value="FA_desaturase_dom"/>
</dbReference>
<evidence type="ECO:0000313" key="4">
    <source>
        <dbReference type="EMBL" id="PRZ41316.1"/>
    </source>
</evidence>
<dbReference type="RefSeq" id="WP_106349400.1">
    <property type="nucleotide sequence ID" value="NZ_PVUE01000010.1"/>
</dbReference>
<dbReference type="EMBL" id="PVUE01000010">
    <property type="protein sequence ID" value="PRZ41316.1"/>
    <property type="molecule type" value="Genomic_DNA"/>
</dbReference>
<comment type="caution">
    <text evidence="4">The sequence shown here is derived from an EMBL/GenBank/DDBJ whole genome shotgun (WGS) entry which is preliminary data.</text>
</comment>
<dbReference type="Proteomes" id="UP000237752">
    <property type="component" value="Unassembled WGS sequence"/>
</dbReference>
<feature type="region of interest" description="Disordered" evidence="1">
    <location>
        <begin position="1"/>
        <end position="21"/>
    </location>
</feature>
<dbReference type="GO" id="GO:0016020">
    <property type="term" value="C:membrane"/>
    <property type="evidence" value="ECO:0007669"/>
    <property type="project" value="TreeGrafter"/>
</dbReference>